<dbReference type="AlphaFoldDB" id="A0A835RF45"/>
<protein>
    <submittedName>
        <fullName evidence="2">Uncharacterized protein</fullName>
    </submittedName>
</protein>
<evidence type="ECO:0000256" key="1">
    <source>
        <dbReference type="SAM" id="MobiDB-lite"/>
    </source>
</evidence>
<proteinExistence type="predicted"/>
<organism evidence="2 3">
    <name type="scientific">Vanilla planifolia</name>
    <name type="common">Vanilla</name>
    <dbReference type="NCBI Taxonomy" id="51239"/>
    <lineage>
        <taxon>Eukaryota</taxon>
        <taxon>Viridiplantae</taxon>
        <taxon>Streptophyta</taxon>
        <taxon>Embryophyta</taxon>
        <taxon>Tracheophyta</taxon>
        <taxon>Spermatophyta</taxon>
        <taxon>Magnoliopsida</taxon>
        <taxon>Liliopsida</taxon>
        <taxon>Asparagales</taxon>
        <taxon>Orchidaceae</taxon>
        <taxon>Vanilloideae</taxon>
        <taxon>Vanilleae</taxon>
        <taxon>Vanilla</taxon>
    </lineage>
</organism>
<feature type="region of interest" description="Disordered" evidence="1">
    <location>
        <begin position="1"/>
        <end position="22"/>
    </location>
</feature>
<comment type="caution">
    <text evidence="2">The sequence shown here is derived from an EMBL/GenBank/DDBJ whole genome shotgun (WGS) entry which is preliminary data.</text>
</comment>
<sequence>MAPTRACQTGVPKPPSDAEHRRCPSLLKASNTPSLLSAPSRRSRQLLPIAPPVNYTSAPSSSFLAFC</sequence>
<reference evidence="2 3" key="1">
    <citation type="journal article" date="2020" name="Nat. Food">
        <title>A phased Vanilla planifolia genome enables genetic improvement of flavour and production.</title>
        <authorList>
            <person name="Hasing T."/>
            <person name="Tang H."/>
            <person name="Brym M."/>
            <person name="Khazi F."/>
            <person name="Huang T."/>
            <person name="Chambers A.H."/>
        </authorList>
    </citation>
    <scope>NUCLEOTIDE SEQUENCE [LARGE SCALE GENOMIC DNA]</scope>
    <source>
        <tissue evidence="2">Leaf</tissue>
    </source>
</reference>
<accession>A0A835RF45</accession>
<gene>
    <name evidence="2" type="ORF">HPP92_009040</name>
</gene>
<dbReference type="Proteomes" id="UP000639772">
    <property type="component" value="Unassembled WGS sequence"/>
</dbReference>
<evidence type="ECO:0000313" key="2">
    <source>
        <dbReference type="EMBL" id="KAG0486945.1"/>
    </source>
</evidence>
<name>A0A835RF45_VANPL</name>
<evidence type="ECO:0000313" key="3">
    <source>
        <dbReference type="Proteomes" id="UP000639772"/>
    </source>
</evidence>
<dbReference type="EMBL" id="JADCNM010000004">
    <property type="protein sequence ID" value="KAG0486945.1"/>
    <property type="molecule type" value="Genomic_DNA"/>
</dbReference>